<dbReference type="PRINTS" id="PR00834">
    <property type="entry name" value="PROTEASES2C"/>
</dbReference>
<keyword evidence="1" id="KW-1133">Transmembrane helix</keyword>
<evidence type="ECO:0000313" key="2">
    <source>
        <dbReference type="EMBL" id="KAA5542516.1"/>
    </source>
</evidence>
<dbReference type="GO" id="GO:0004252">
    <property type="term" value="F:serine-type endopeptidase activity"/>
    <property type="evidence" value="ECO:0007669"/>
    <property type="project" value="InterPro"/>
</dbReference>
<feature type="transmembrane region" description="Helical" evidence="1">
    <location>
        <begin position="102"/>
        <end position="123"/>
    </location>
</feature>
<dbReference type="PANTHER" id="PTHR43019">
    <property type="entry name" value="SERINE ENDOPROTEASE DEGS"/>
    <property type="match status" value="1"/>
</dbReference>
<name>A0A5M6D776_9BACT</name>
<dbReference type="Proteomes" id="UP000323426">
    <property type="component" value="Unassembled WGS sequence"/>
</dbReference>
<reference evidence="2 3" key="1">
    <citation type="submission" date="2019-09" db="EMBL/GenBank/DDBJ databases">
        <title>Genome sequence and assembly of Adhaeribacter sp.</title>
        <authorList>
            <person name="Chhetri G."/>
        </authorList>
    </citation>
    <scope>NUCLEOTIDE SEQUENCE [LARGE SCALE GENOMIC DNA]</scope>
    <source>
        <strain evidence="2 3">DK36</strain>
    </source>
</reference>
<comment type="caution">
    <text evidence="2">The sequence shown here is derived from an EMBL/GenBank/DDBJ whole genome shotgun (WGS) entry which is preliminary data.</text>
</comment>
<gene>
    <name evidence="2" type="ORF">F0145_18905</name>
</gene>
<protein>
    <submittedName>
        <fullName evidence="2">Trypsin-like peptidase domain-containing protein</fullName>
    </submittedName>
</protein>
<dbReference type="SUPFAM" id="SSF50494">
    <property type="entry name" value="Trypsin-like serine proteases"/>
    <property type="match status" value="1"/>
</dbReference>
<keyword evidence="1" id="KW-0472">Membrane</keyword>
<keyword evidence="3" id="KW-1185">Reference proteome</keyword>
<dbReference type="Gene3D" id="2.40.10.10">
    <property type="entry name" value="Trypsin-like serine proteases"/>
    <property type="match status" value="2"/>
</dbReference>
<sequence>MKELEAFKQIERFYNNQLNPEELAQFKLLLKSDPDFAEYYRQYQQLDGTLRFYSRRKALKEQLTSIHHELETSPESAPATDRKVITPFGDKQKRKIFWNQHYATIAVAASVAILTVFGTLMSIDVWRSMGKQQNARYTALRREVEKIKNSQRAIAKGISGVANSGAARPIPANFSGTGFAISSDGYLVTSYHVVKDADSVFIENQNGQRYKVKNIYRDQAHDLAILKIDDAGFSSFGSLPYSFKSDLSDLGERVYTLGFPREDMVFGEGSVSSKTGFEGDTTSYQISIPLNPGNSGGPLLDNQGNLIGVISGQQLDQQGASFAVKSAYLKQLVDQLSQDSLDSPIKLSKRNYLAGASRPEQLKKIKDYVFIIKVYNN</sequence>
<keyword evidence="1" id="KW-0812">Transmembrane</keyword>
<accession>A0A5M6D776</accession>
<dbReference type="AlphaFoldDB" id="A0A5M6D776"/>
<dbReference type="EMBL" id="VWSF01000017">
    <property type="protein sequence ID" value="KAA5542516.1"/>
    <property type="molecule type" value="Genomic_DNA"/>
</dbReference>
<evidence type="ECO:0000256" key="1">
    <source>
        <dbReference type="SAM" id="Phobius"/>
    </source>
</evidence>
<dbReference type="InterPro" id="IPR009003">
    <property type="entry name" value="Peptidase_S1_PA"/>
</dbReference>
<evidence type="ECO:0000313" key="3">
    <source>
        <dbReference type="Proteomes" id="UP000323426"/>
    </source>
</evidence>
<dbReference type="PANTHER" id="PTHR43019:SF23">
    <property type="entry name" value="PROTEASE DO-LIKE 5, CHLOROPLASTIC"/>
    <property type="match status" value="1"/>
</dbReference>
<dbReference type="InterPro" id="IPR043504">
    <property type="entry name" value="Peptidase_S1_PA_chymotrypsin"/>
</dbReference>
<dbReference type="RefSeq" id="WP_150090854.1">
    <property type="nucleotide sequence ID" value="NZ_VWSF01000017.1"/>
</dbReference>
<dbReference type="GO" id="GO:0006508">
    <property type="term" value="P:proteolysis"/>
    <property type="evidence" value="ECO:0007669"/>
    <property type="project" value="InterPro"/>
</dbReference>
<dbReference type="Pfam" id="PF13365">
    <property type="entry name" value="Trypsin_2"/>
    <property type="match status" value="1"/>
</dbReference>
<proteinExistence type="predicted"/>
<organism evidence="2 3">
    <name type="scientific">Adhaeribacter rhizoryzae</name>
    <dbReference type="NCBI Taxonomy" id="2607907"/>
    <lineage>
        <taxon>Bacteria</taxon>
        <taxon>Pseudomonadati</taxon>
        <taxon>Bacteroidota</taxon>
        <taxon>Cytophagia</taxon>
        <taxon>Cytophagales</taxon>
        <taxon>Hymenobacteraceae</taxon>
        <taxon>Adhaeribacter</taxon>
    </lineage>
</organism>
<dbReference type="InterPro" id="IPR001940">
    <property type="entry name" value="Peptidase_S1C"/>
</dbReference>